<gene>
    <name evidence="2" type="ORF">ElyMa_001364800</name>
</gene>
<feature type="compositionally biased region" description="Basic and acidic residues" evidence="1">
    <location>
        <begin position="235"/>
        <end position="253"/>
    </location>
</feature>
<feature type="non-terminal residue" evidence="2">
    <location>
        <position position="1"/>
    </location>
</feature>
<comment type="caution">
    <text evidence="2">The sequence shown here is derived from an EMBL/GenBank/DDBJ whole genome shotgun (WGS) entry which is preliminary data.</text>
</comment>
<evidence type="ECO:0000313" key="3">
    <source>
        <dbReference type="Proteomes" id="UP000762676"/>
    </source>
</evidence>
<feature type="compositionally biased region" description="Low complexity" evidence="1">
    <location>
        <begin position="259"/>
        <end position="270"/>
    </location>
</feature>
<feature type="compositionally biased region" description="Basic residues" evidence="1">
    <location>
        <begin position="206"/>
        <end position="221"/>
    </location>
</feature>
<feature type="region of interest" description="Disordered" evidence="1">
    <location>
        <begin position="182"/>
        <end position="317"/>
    </location>
</feature>
<evidence type="ECO:0000313" key="2">
    <source>
        <dbReference type="EMBL" id="GFS12164.1"/>
    </source>
</evidence>
<keyword evidence="3" id="KW-1185">Reference proteome</keyword>
<accession>A0AAV4INQ0</accession>
<protein>
    <submittedName>
        <fullName evidence="2">Uncharacterized protein</fullName>
    </submittedName>
</protein>
<proteinExistence type="predicted"/>
<dbReference type="Proteomes" id="UP000762676">
    <property type="component" value="Unassembled WGS sequence"/>
</dbReference>
<organism evidence="2 3">
    <name type="scientific">Elysia marginata</name>
    <dbReference type="NCBI Taxonomy" id="1093978"/>
    <lineage>
        <taxon>Eukaryota</taxon>
        <taxon>Metazoa</taxon>
        <taxon>Spiralia</taxon>
        <taxon>Lophotrochozoa</taxon>
        <taxon>Mollusca</taxon>
        <taxon>Gastropoda</taxon>
        <taxon>Heterobranchia</taxon>
        <taxon>Euthyneura</taxon>
        <taxon>Panpulmonata</taxon>
        <taxon>Sacoglossa</taxon>
        <taxon>Placobranchoidea</taxon>
        <taxon>Plakobranchidae</taxon>
        <taxon>Elysia</taxon>
    </lineage>
</organism>
<evidence type="ECO:0000256" key="1">
    <source>
        <dbReference type="SAM" id="MobiDB-lite"/>
    </source>
</evidence>
<dbReference type="AlphaFoldDB" id="A0AAV4INQ0"/>
<sequence>SKKHPPSHLSYDKGREFQQRLEEELSRIMEVEDLSKHGGSPSWSILVHNSPSYTDESPLITNNLLAASKTAQINGINLYNRTSLLPKKCPPPPGKNGGGAYYRPNRMHQYLSATELKNSASEDSSVKYGRPTRTTYLQLQSVRDGESLHSYLTGARYNRPPLGPIAETATAVPRVNSARLSEKSYSASERPESAVSNNSCLITRLPKPRRARSPARSGRSRKGSEAGLNEFMAAEAERRHSRSESRRASRDSSVHTGRSRAGSVVGSRRASLAEMHQTLIVDSRRSSRSEDAAGVGLDLSKPKKERKKSVVMNLHWH</sequence>
<name>A0AAV4INQ0_9GAST</name>
<feature type="compositionally biased region" description="Basic and acidic residues" evidence="1">
    <location>
        <begin position="282"/>
        <end position="291"/>
    </location>
</feature>
<dbReference type="EMBL" id="BMAT01002704">
    <property type="protein sequence ID" value="GFS12164.1"/>
    <property type="molecule type" value="Genomic_DNA"/>
</dbReference>
<reference evidence="2 3" key="1">
    <citation type="journal article" date="2021" name="Elife">
        <title>Chloroplast acquisition without the gene transfer in kleptoplastic sea slugs, Plakobranchus ocellatus.</title>
        <authorList>
            <person name="Maeda T."/>
            <person name="Takahashi S."/>
            <person name="Yoshida T."/>
            <person name="Shimamura S."/>
            <person name="Takaki Y."/>
            <person name="Nagai Y."/>
            <person name="Toyoda A."/>
            <person name="Suzuki Y."/>
            <person name="Arimoto A."/>
            <person name="Ishii H."/>
            <person name="Satoh N."/>
            <person name="Nishiyama T."/>
            <person name="Hasebe M."/>
            <person name="Maruyama T."/>
            <person name="Minagawa J."/>
            <person name="Obokata J."/>
            <person name="Shigenobu S."/>
        </authorList>
    </citation>
    <scope>NUCLEOTIDE SEQUENCE [LARGE SCALE GENOMIC DNA]</scope>
</reference>